<evidence type="ECO:0000313" key="1">
    <source>
        <dbReference type="EMBL" id="KAJ3660160.1"/>
    </source>
</evidence>
<gene>
    <name evidence="1" type="ORF">Zmor_004628</name>
    <name evidence="2" type="ORF">Zmor_004637</name>
</gene>
<name>A0AA38IS17_9CUCU</name>
<protein>
    <submittedName>
        <fullName evidence="2">Uncharacterized protein</fullName>
    </submittedName>
</protein>
<accession>A0AA38IS17</accession>
<dbReference type="AlphaFoldDB" id="A0AA38IS17"/>
<evidence type="ECO:0000313" key="3">
    <source>
        <dbReference type="Proteomes" id="UP001168821"/>
    </source>
</evidence>
<sequence length="107" mass="12014">MGFHVIAGAHCIECIKPKTCSVYGDFWELGYGWILRGNLGIPGSKMGRRNKPLFNRNDISVFWKSSQQKNASAASNKRDGLQVLQNKFQTAQKIIKKQLKPLAQHVA</sequence>
<reference evidence="2" key="1">
    <citation type="journal article" date="2023" name="G3 (Bethesda)">
        <title>Whole genome assemblies of Zophobas morio and Tenebrio molitor.</title>
        <authorList>
            <person name="Kaur S."/>
            <person name="Stinson S.A."/>
            <person name="diCenzo G.C."/>
        </authorList>
    </citation>
    <scope>NUCLEOTIDE SEQUENCE</scope>
    <source>
        <strain evidence="2">QUZm001</strain>
    </source>
</reference>
<comment type="caution">
    <text evidence="2">The sequence shown here is derived from an EMBL/GenBank/DDBJ whole genome shotgun (WGS) entry which is preliminary data.</text>
</comment>
<organism evidence="2 3">
    <name type="scientific">Zophobas morio</name>
    <dbReference type="NCBI Taxonomy" id="2755281"/>
    <lineage>
        <taxon>Eukaryota</taxon>
        <taxon>Metazoa</taxon>
        <taxon>Ecdysozoa</taxon>
        <taxon>Arthropoda</taxon>
        <taxon>Hexapoda</taxon>
        <taxon>Insecta</taxon>
        <taxon>Pterygota</taxon>
        <taxon>Neoptera</taxon>
        <taxon>Endopterygota</taxon>
        <taxon>Coleoptera</taxon>
        <taxon>Polyphaga</taxon>
        <taxon>Cucujiformia</taxon>
        <taxon>Tenebrionidae</taxon>
        <taxon>Zophobas</taxon>
    </lineage>
</organism>
<evidence type="ECO:0000313" key="2">
    <source>
        <dbReference type="EMBL" id="KAJ3660169.1"/>
    </source>
</evidence>
<dbReference type="EMBL" id="JALNTZ010000002">
    <property type="protein sequence ID" value="KAJ3660160.1"/>
    <property type="molecule type" value="Genomic_DNA"/>
</dbReference>
<dbReference type="Proteomes" id="UP001168821">
    <property type="component" value="Unassembled WGS sequence"/>
</dbReference>
<proteinExistence type="predicted"/>
<dbReference type="EMBL" id="JALNTZ010000002">
    <property type="protein sequence ID" value="KAJ3660169.1"/>
    <property type="molecule type" value="Genomic_DNA"/>
</dbReference>
<keyword evidence="3" id="KW-1185">Reference proteome</keyword>